<sequence>MQLLEKINFILSNNFDFNTQLNSIKLKPNTNIAQKIFSKNLTTNQAITRN</sequence>
<protein>
    <submittedName>
        <fullName evidence="1">Uncharacterized protein</fullName>
    </submittedName>
</protein>
<evidence type="ECO:0000313" key="1">
    <source>
        <dbReference type="EMBL" id="ADU85165.1"/>
    </source>
</evidence>
<name>E8QT51_HELPW</name>
<dbReference type="Proteomes" id="UP000007467">
    <property type="component" value="Chromosome"/>
</dbReference>
<evidence type="ECO:0000313" key="2">
    <source>
        <dbReference type="Proteomes" id="UP000007467"/>
    </source>
</evidence>
<dbReference type="AlphaFoldDB" id="E8QT51"/>
<reference evidence="1 2" key="2">
    <citation type="journal article" date="2013" name="Genome Announc.">
        <title>Genome Sequences of Three hpAfrica2 Strains of Helicobacter pylori.</title>
        <authorList>
            <person name="Duncan S.S."/>
            <person name="Bertoli M.T."/>
            <person name="Kersulyte D."/>
            <person name="Valk P.L."/>
            <person name="Tamma S."/>
            <person name="Segal I."/>
            <person name="McClain M.S."/>
            <person name="Cover T.L."/>
            <person name="Berg D.E."/>
        </authorList>
    </citation>
    <scope>NUCLEOTIDE SEQUENCE [LARGE SCALE GENOMIC DNA]</scope>
    <source>
        <strain evidence="1 2">SouthAfrica7</strain>
    </source>
</reference>
<gene>
    <name evidence="1" type="ordered locus">HPSA_05985</name>
</gene>
<dbReference type="EMBL" id="CP002336">
    <property type="protein sequence ID" value="ADU85165.1"/>
    <property type="molecule type" value="Genomic_DNA"/>
</dbReference>
<accession>E8QT51</accession>
<dbReference type="KEGG" id="hes:HPSA_05985"/>
<dbReference type="PATRIC" id="fig|907239.3.peg.1221"/>
<reference evidence="2" key="1">
    <citation type="submission" date="2010-11" db="EMBL/GenBank/DDBJ databases">
        <title>Genome sequence of Helicobacter pylori strain SouthAfrica7.</title>
        <authorList>
            <person name="Kersulyte D."/>
            <person name="Segal I."/>
            <person name="Mistry R."/>
            <person name="Berg D.E."/>
        </authorList>
    </citation>
    <scope>NUCLEOTIDE SEQUENCE [LARGE SCALE GENOMIC DNA]</scope>
    <source>
        <strain evidence="2">SouthAfrica7</strain>
    </source>
</reference>
<organism evidence="1 2">
    <name type="scientific">Helicobacter pylori (strain SouthAfrica7)</name>
    <dbReference type="NCBI Taxonomy" id="907239"/>
    <lineage>
        <taxon>Bacteria</taxon>
        <taxon>Pseudomonadati</taxon>
        <taxon>Campylobacterota</taxon>
        <taxon>Epsilonproteobacteria</taxon>
        <taxon>Campylobacterales</taxon>
        <taxon>Helicobacteraceae</taxon>
        <taxon>Helicobacter</taxon>
    </lineage>
</organism>
<dbReference type="HOGENOM" id="CLU_3118549_0_0_7"/>
<proteinExistence type="predicted"/>